<dbReference type="FunFam" id="3.30.420.40:FF:000067">
    <property type="entry name" value="Pantothenate kinase 4"/>
    <property type="match status" value="1"/>
</dbReference>
<keyword evidence="6" id="KW-0479">Metal-binding</keyword>
<dbReference type="Gene3D" id="3.30.420.510">
    <property type="match status" value="1"/>
</dbReference>
<dbReference type="GO" id="GO:0005524">
    <property type="term" value="F:ATP binding"/>
    <property type="evidence" value="ECO:0007669"/>
    <property type="project" value="UniProtKB-KW"/>
</dbReference>
<evidence type="ECO:0000256" key="5">
    <source>
        <dbReference type="ARBA" id="ARBA00022596"/>
    </source>
</evidence>
<keyword evidence="12" id="KW-0464">Manganese</keyword>
<evidence type="ECO:0000313" key="18">
    <source>
        <dbReference type="Proteomes" id="UP001195483"/>
    </source>
</evidence>
<protein>
    <recommendedName>
        <fullName evidence="4">4'-phosphopantetheine phosphatase</fullName>
    </recommendedName>
    <alternativeName>
        <fullName evidence="14">Inactive pantothenic acid kinase 4</fullName>
    </alternativeName>
</protein>
<evidence type="ECO:0000256" key="9">
    <source>
        <dbReference type="ARBA" id="ARBA00022840"/>
    </source>
</evidence>
<dbReference type="EMBL" id="JAEAOA010000943">
    <property type="protein sequence ID" value="KAK3589702.1"/>
    <property type="molecule type" value="Genomic_DNA"/>
</dbReference>
<dbReference type="Pfam" id="PF03630">
    <property type="entry name" value="Fumble"/>
    <property type="match status" value="1"/>
</dbReference>
<evidence type="ECO:0000259" key="16">
    <source>
        <dbReference type="Pfam" id="PF01937"/>
    </source>
</evidence>
<evidence type="ECO:0000256" key="4">
    <source>
        <dbReference type="ARBA" id="ARBA00019490"/>
    </source>
</evidence>
<dbReference type="GO" id="GO:0015937">
    <property type="term" value="P:coenzyme A biosynthetic process"/>
    <property type="evidence" value="ECO:0007669"/>
    <property type="project" value="UniProtKB-KW"/>
</dbReference>
<dbReference type="GO" id="GO:0046872">
    <property type="term" value="F:metal ion binding"/>
    <property type="evidence" value="ECO:0007669"/>
    <property type="project" value="UniProtKB-KW"/>
</dbReference>
<evidence type="ECO:0000256" key="2">
    <source>
        <dbReference type="ARBA" id="ARBA00001967"/>
    </source>
</evidence>
<comment type="cofactor">
    <cofactor evidence="1">
        <name>Mn(2+)</name>
        <dbReference type="ChEBI" id="CHEBI:29035"/>
    </cofactor>
</comment>
<dbReference type="PANTHER" id="PTHR12280:SF20">
    <property type="entry name" value="4'-PHOSPHOPANTETHEINE PHOSPHATASE"/>
    <property type="match status" value="1"/>
</dbReference>
<dbReference type="InterPro" id="IPR043129">
    <property type="entry name" value="ATPase_NBD"/>
</dbReference>
<proteinExistence type="predicted"/>
<comment type="catalytic activity">
    <reaction evidence="13">
        <text>(R)-4'-phospho-S-sulfopantetheine + H2O = (R)-S-sulfopantetheine + phosphate</text>
        <dbReference type="Rhea" id="RHEA:68340"/>
        <dbReference type="ChEBI" id="CHEBI:15377"/>
        <dbReference type="ChEBI" id="CHEBI:43474"/>
        <dbReference type="ChEBI" id="CHEBI:177302"/>
        <dbReference type="ChEBI" id="CHEBI:177303"/>
    </reaction>
    <physiologicalReaction direction="left-to-right" evidence="13">
        <dbReference type="Rhea" id="RHEA:68341"/>
    </physiologicalReaction>
</comment>
<dbReference type="SUPFAM" id="SSF111321">
    <property type="entry name" value="AF1104-like"/>
    <property type="match status" value="1"/>
</dbReference>
<dbReference type="GO" id="GO:0004594">
    <property type="term" value="F:pantothenate kinase activity"/>
    <property type="evidence" value="ECO:0007669"/>
    <property type="project" value="TreeGrafter"/>
</dbReference>
<keyword evidence="9" id="KW-0067">ATP-binding</keyword>
<organism evidence="17 18">
    <name type="scientific">Potamilus streckersoni</name>
    <dbReference type="NCBI Taxonomy" id="2493646"/>
    <lineage>
        <taxon>Eukaryota</taxon>
        <taxon>Metazoa</taxon>
        <taxon>Spiralia</taxon>
        <taxon>Lophotrochozoa</taxon>
        <taxon>Mollusca</taxon>
        <taxon>Bivalvia</taxon>
        <taxon>Autobranchia</taxon>
        <taxon>Heteroconchia</taxon>
        <taxon>Palaeoheterodonta</taxon>
        <taxon>Unionida</taxon>
        <taxon>Unionoidea</taxon>
        <taxon>Unionidae</taxon>
        <taxon>Ambleminae</taxon>
        <taxon>Lampsilini</taxon>
        <taxon>Potamilus</taxon>
    </lineage>
</organism>
<dbReference type="InterPro" id="IPR036075">
    <property type="entry name" value="ARMT-1-like_metal-bd_sf"/>
</dbReference>
<dbReference type="NCBIfam" id="TIGR00555">
    <property type="entry name" value="panK_eukar"/>
    <property type="match status" value="1"/>
</dbReference>
<dbReference type="Pfam" id="PF01937">
    <property type="entry name" value="ARMT1-like_dom"/>
    <property type="match status" value="1"/>
</dbReference>
<comment type="cofactor">
    <cofactor evidence="2">
        <name>Ni(2+)</name>
        <dbReference type="ChEBI" id="CHEBI:49786"/>
    </cofactor>
</comment>
<gene>
    <name evidence="17" type="ORF">CHS0354_015215</name>
</gene>
<keyword evidence="18" id="KW-1185">Reference proteome</keyword>
<evidence type="ECO:0000256" key="7">
    <source>
        <dbReference type="ARBA" id="ARBA00022741"/>
    </source>
</evidence>
<keyword evidence="8" id="KW-0378">Hydrolase</keyword>
<dbReference type="GO" id="GO:0005829">
    <property type="term" value="C:cytosol"/>
    <property type="evidence" value="ECO:0007669"/>
    <property type="project" value="TreeGrafter"/>
</dbReference>
<reference evidence="17" key="3">
    <citation type="submission" date="2023-05" db="EMBL/GenBank/DDBJ databases">
        <authorList>
            <person name="Smith C.H."/>
        </authorList>
    </citation>
    <scope>NUCLEOTIDE SEQUENCE</scope>
    <source>
        <strain evidence="17">CHS0354</strain>
        <tissue evidence="17">Mantle</tissue>
    </source>
</reference>
<dbReference type="SUPFAM" id="SSF53067">
    <property type="entry name" value="Actin-like ATPase domain"/>
    <property type="match status" value="2"/>
</dbReference>
<dbReference type="InterPro" id="IPR004567">
    <property type="entry name" value="Type_II_PanK"/>
</dbReference>
<dbReference type="FunFam" id="3.30.420.510:FF:000008">
    <property type="entry name" value="Pantothenate kinase"/>
    <property type="match status" value="1"/>
</dbReference>
<evidence type="ECO:0000256" key="14">
    <source>
        <dbReference type="ARBA" id="ARBA00032948"/>
    </source>
</evidence>
<keyword evidence="10" id="KW-0173">Coenzyme A biosynthesis</keyword>
<evidence type="ECO:0000256" key="6">
    <source>
        <dbReference type="ARBA" id="ARBA00022723"/>
    </source>
</evidence>
<dbReference type="InterPro" id="IPR035073">
    <property type="entry name" value="At2g17340_3_helix_bundle"/>
</dbReference>
<dbReference type="InterPro" id="IPR002791">
    <property type="entry name" value="ARMT1-like_metal-bd"/>
</dbReference>
<dbReference type="GO" id="GO:0016787">
    <property type="term" value="F:hydrolase activity"/>
    <property type="evidence" value="ECO:0007669"/>
    <property type="project" value="UniProtKB-KW"/>
</dbReference>
<comment type="subunit">
    <text evidence="3">Homodimer. Interacts with PKM.</text>
</comment>
<keyword evidence="7" id="KW-0547">Nucleotide-binding</keyword>
<comment type="function">
    <text evidence="15">Phosphatase which shows a preference for 4'-phosphopantetheine and its oxidatively damaged forms (sulfonate or S-sulfonate), providing strong indirect evidence that the phosphatase activity pre-empts damage in the coenzyme A (CoA) pathway. Hydrolyzing excess 4'-phosphopantetheine could constitute a directed overflow mechanism to prevent its oxidation to the S-sulfonate, sulfonate, or other forms. Hydrolyzing 4'-phosphopantetheine sulfonate or S-sulfonate would forestall their conversion to inactive forms of CoA and acyl carrier protein. May play a role in the physiological regulation of CoA intracellular levels.</text>
</comment>
<dbReference type="CDD" id="cd24123">
    <property type="entry name" value="ASKHA_NBD_PanK-II_Pank4"/>
    <property type="match status" value="1"/>
</dbReference>
<evidence type="ECO:0000256" key="3">
    <source>
        <dbReference type="ARBA" id="ARBA00011388"/>
    </source>
</evidence>
<name>A0AAE0SCU7_9BIVA</name>
<evidence type="ECO:0000256" key="8">
    <source>
        <dbReference type="ARBA" id="ARBA00022801"/>
    </source>
</evidence>
<accession>A0AAE0SCU7</accession>
<dbReference type="AlphaFoldDB" id="A0AAE0SCU7"/>
<feature type="domain" description="Damage-control phosphatase ARMT1-like metal-binding" evidence="16">
    <location>
        <begin position="453"/>
        <end position="751"/>
    </location>
</feature>
<keyword evidence="11" id="KW-0944">Nitration</keyword>
<evidence type="ECO:0000256" key="10">
    <source>
        <dbReference type="ARBA" id="ARBA00022993"/>
    </source>
</evidence>
<dbReference type="Proteomes" id="UP001195483">
    <property type="component" value="Unassembled WGS sequence"/>
</dbReference>
<sequence length="772" mass="87154">MTDESYAKSIELPTELQFRNLKTARSFAIDIGGSLAKLAYCSTVQRRTSLVLEEPGQTEDGSIYHVSEQNEVVSRLHFVKFETKFIEGCLDFIKEKLVGSKEFMKDKFIKVTGGGAYKYKDLITSKLGVQVDKEDEMECLIKGCNFLFKNIPDEVFIYQRHGSPEYKFQGVDHYVFPYLLVNIGSGVSLIKVESESKCQRIGGTSTGGGTFWGLGSILTGAKTFDELLELAERGDHRTVDMLVKDIYGGAYSNIGLPGDVIASSFGKAARSDTEPLFKKEDMARSLLLAISNDIGQIAYLQARLHGLKKIYFGGYFIRGHPITMNTITYAINFWSKGEIQPLFLRHEGYLGAIGAFFKGEEEDDIEKYSWEENFACSSGLPSPKSSKLVMGRQKSSMFDSLELDKLEKSLLPCPLLLDSNSYHPDTVDLTQDTLARLYWIQCFIDGVDKQKQQAIKSQATSTDVVERADQFKQRYIQRLEECRSNPCAYGSLTVRSILDMCNQCLNEFQFTDSYSQQKQCENEQALRYLESRLLMLDGLSWEDQQLELVTGMLTGNIFDWGAKEVVEMMEKEKFGFRQAQKKLQARPWLIDDFEKWKLRLSEGPIHRCAAIFCDNSGADIILGVFPMARELLRRGSKVIICANTRPTLNDVTYKELTILVKRVADLSSDISSALMEGRLMIMESGQGSPCLDLRLIDCDLVEKMNSEQVDLVILEGMGRAIHTNFYAAFSCEVLKVAVLKNKWLAQRLGGDMFSVIFKYEKPRKISVGDNGR</sequence>
<dbReference type="Gene3D" id="3.30.420.40">
    <property type="match status" value="1"/>
</dbReference>
<evidence type="ECO:0000256" key="15">
    <source>
        <dbReference type="ARBA" id="ARBA00046055"/>
    </source>
</evidence>
<dbReference type="FunFam" id="3.40.50.10880:FF:000001">
    <property type="entry name" value="Pantothenate kinase 4"/>
    <property type="match status" value="1"/>
</dbReference>
<dbReference type="Gene3D" id="1.20.1700.10">
    <property type="entry name" value="AF1104-like"/>
    <property type="match status" value="1"/>
</dbReference>
<dbReference type="GO" id="GO:0005634">
    <property type="term" value="C:nucleus"/>
    <property type="evidence" value="ECO:0007669"/>
    <property type="project" value="TreeGrafter"/>
</dbReference>
<evidence type="ECO:0000256" key="13">
    <source>
        <dbReference type="ARBA" id="ARBA00029347"/>
    </source>
</evidence>
<comment type="caution">
    <text evidence="17">The sequence shown here is derived from an EMBL/GenBank/DDBJ whole genome shotgun (WGS) entry which is preliminary data.</text>
</comment>
<keyword evidence="5" id="KW-0533">Nickel</keyword>
<evidence type="ECO:0000256" key="11">
    <source>
        <dbReference type="ARBA" id="ARBA00023074"/>
    </source>
</evidence>
<evidence type="ECO:0000256" key="12">
    <source>
        <dbReference type="ARBA" id="ARBA00023211"/>
    </source>
</evidence>
<dbReference type="Gene3D" id="3.40.50.10880">
    <property type="entry name" value="Uncharacterised protein PF01937, DUF89, domain 3"/>
    <property type="match status" value="1"/>
</dbReference>
<dbReference type="PANTHER" id="PTHR12280">
    <property type="entry name" value="PANTOTHENATE KINASE"/>
    <property type="match status" value="1"/>
</dbReference>
<evidence type="ECO:0000256" key="1">
    <source>
        <dbReference type="ARBA" id="ARBA00001936"/>
    </source>
</evidence>
<evidence type="ECO:0000313" key="17">
    <source>
        <dbReference type="EMBL" id="KAK3589702.1"/>
    </source>
</evidence>
<reference evidence="17" key="1">
    <citation type="journal article" date="2021" name="Genome Biol. Evol.">
        <title>A High-Quality Reference Genome for a Parasitic Bivalve with Doubly Uniparental Inheritance (Bivalvia: Unionida).</title>
        <authorList>
            <person name="Smith C.H."/>
        </authorList>
    </citation>
    <scope>NUCLEOTIDE SEQUENCE</scope>
    <source>
        <strain evidence="17">CHS0354</strain>
    </source>
</reference>
<reference evidence="17" key="2">
    <citation type="journal article" date="2021" name="Genome Biol. Evol.">
        <title>Developing a high-quality reference genome for a parasitic bivalve with doubly uniparental inheritance (Bivalvia: Unionida).</title>
        <authorList>
            <person name="Smith C.H."/>
        </authorList>
    </citation>
    <scope>NUCLEOTIDE SEQUENCE</scope>
    <source>
        <strain evidence="17">CHS0354</strain>
        <tissue evidence="17">Mantle</tissue>
    </source>
</reference>